<sequence>SFPLFLSPPLQNLPNPTNNPTPSHNTFETNIAGVEKIEKFFASHRSLTYASNQSFVVFKFLALLLCYGMTQLELVVELKDVIVSKSNSRTQLQLGANFRDVYC</sequence>
<feature type="region of interest" description="Disordered" evidence="1">
    <location>
        <begin position="1"/>
        <end position="26"/>
    </location>
</feature>
<dbReference type="Proteomes" id="UP000327085">
    <property type="component" value="Chromosome 7"/>
</dbReference>
<evidence type="ECO:0000313" key="2">
    <source>
        <dbReference type="EMBL" id="VVA38239.1"/>
    </source>
</evidence>
<organism evidence="2 3">
    <name type="scientific">Prunus dulcis</name>
    <name type="common">Almond</name>
    <name type="synonym">Amygdalus dulcis</name>
    <dbReference type="NCBI Taxonomy" id="3755"/>
    <lineage>
        <taxon>Eukaryota</taxon>
        <taxon>Viridiplantae</taxon>
        <taxon>Streptophyta</taxon>
        <taxon>Embryophyta</taxon>
        <taxon>Tracheophyta</taxon>
        <taxon>Spermatophyta</taxon>
        <taxon>Magnoliopsida</taxon>
        <taxon>eudicotyledons</taxon>
        <taxon>Gunneridae</taxon>
        <taxon>Pentapetalae</taxon>
        <taxon>rosids</taxon>
        <taxon>fabids</taxon>
        <taxon>Rosales</taxon>
        <taxon>Rosaceae</taxon>
        <taxon>Amygdaloideae</taxon>
        <taxon>Amygdaleae</taxon>
        <taxon>Prunus</taxon>
    </lineage>
</organism>
<dbReference type="AlphaFoldDB" id="A0A5E4GED4"/>
<feature type="non-terminal residue" evidence="2">
    <location>
        <position position="1"/>
    </location>
</feature>
<accession>A0A5E4GED4</accession>
<dbReference type="InParanoid" id="A0A5E4GED4"/>
<dbReference type="EMBL" id="CABIKO010000620">
    <property type="protein sequence ID" value="VVA38239.1"/>
    <property type="molecule type" value="Genomic_DNA"/>
</dbReference>
<name>A0A5E4GED4_PRUDU</name>
<gene>
    <name evidence="2" type="ORF">ALMOND_2B029791</name>
</gene>
<evidence type="ECO:0000313" key="3">
    <source>
        <dbReference type="Proteomes" id="UP000327085"/>
    </source>
</evidence>
<protein>
    <submittedName>
        <fullName evidence="2">Uncharacterized protein</fullName>
    </submittedName>
</protein>
<proteinExistence type="predicted"/>
<evidence type="ECO:0000256" key="1">
    <source>
        <dbReference type="SAM" id="MobiDB-lite"/>
    </source>
</evidence>
<dbReference type="Gramene" id="VVA38239">
    <property type="protein sequence ID" value="VVA38239"/>
    <property type="gene ID" value="Prudul26B029791"/>
</dbReference>
<reference evidence="3" key="1">
    <citation type="journal article" date="2020" name="Plant J.">
        <title>Transposons played a major role in the diversification between the closely related almond and peach genomes: results from the almond genome sequence.</title>
        <authorList>
            <person name="Alioto T."/>
            <person name="Alexiou K.G."/>
            <person name="Bardil A."/>
            <person name="Barteri F."/>
            <person name="Castanera R."/>
            <person name="Cruz F."/>
            <person name="Dhingra A."/>
            <person name="Duval H."/>
            <person name="Fernandez I Marti A."/>
            <person name="Frias L."/>
            <person name="Galan B."/>
            <person name="Garcia J.L."/>
            <person name="Howad W."/>
            <person name="Gomez-Garrido J."/>
            <person name="Gut M."/>
            <person name="Julca I."/>
            <person name="Morata J."/>
            <person name="Puigdomenech P."/>
            <person name="Ribeca P."/>
            <person name="Rubio Cabetas M.J."/>
            <person name="Vlasova A."/>
            <person name="Wirthensohn M."/>
            <person name="Garcia-Mas J."/>
            <person name="Gabaldon T."/>
            <person name="Casacuberta J.M."/>
            <person name="Arus P."/>
        </authorList>
    </citation>
    <scope>NUCLEOTIDE SEQUENCE [LARGE SCALE GENOMIC DNA]</scope>
    <source>
        <strain evidence="3">cv. Texas</strain>
    </source>
</reference>